<organism evidence="9 10">
    <name type="scientific">Candidatus Parvarchaeum acidiphilum ARMAN-4</name>
    <dbReference type="NCBI Taxonomy" id="662760"/>
    <lineage>
        <taxon>Archaea</taxon>
        <taxon>Candidatus Parvarchaeota</taxon>
        <taxon>Candidatus Parvarchaeum</taxon>
    </lineage>
</organism>
<dbReference type="PROSITE" id="PS00450">
    <property type="entry name" value="ACONITASE_1"/>
    <property type="match status" value="1"/>
</dbReference>
<dbReference type="PANTHER" id="PTHR11670">
    <property type="entry name" value="ACONITASE/IRON-RESPONSIVE ELEMENT FAMILY MEMBER"/>
    <property type="match status" value="1"/>
</dbReference>
<proteinExistence type="inferred from homology"/>
<dbReference type="NCBIfam" id="NF006757">
    <property type="entry name" value="PRK09277.1"/>
    <property type="match status" value="1"/>
</dbReference>
<dbReference type="Pfam" id="PF00330">
    <property type="entry name" value="Aconitase"/>
    <property type="match status" value="1"/>
</dbReference>
<sequence length="921" mass="102435">METKWQNTITEFDLNGKTIKYYSLPKLEELGYNISKLPFSIRVVLESLLRNLDGKSVKEKDVENIASWDPSNPNDNDVPFKVSRVLMQDFTGVPAVVDIAAIRDYVSKKGKDPALVEPLMKVDLIIDHSVQIDSFGTEDSFKINQEKEVERNKERYKLLKWASQAFKSFNVFPPSAGICHQVNLEYLGEVVHLDNKSNIAYPDTLVGTDSHTTMIDGLGIVGFGVGGIEAEAALLNQPVSFTTPKVLGVHLTGKLIEGVTAMDLALTLTRKFREKGVVGWFIEFCGEGLNSLSLPDRATISNMCPEYGATISFFPVDEETLNYLKATGRSDNQIELIKKYYENQKMFKLDYSNIKFSDVLELDLNTVKTSVSGPSNPKQAVSLSEVPSTFTEAFIKDGTPQKLGKEEIRLGTESNIIEPEKIDFDKDKKEIKKVKIKFSDGGEEEFSDGDIVISAITSCTNTSNPVAMVSAGLLARNALQKGLKVNHKVKTSLAPGSRVVTEYLEKAGLDKYLDQLGYSLVGYGCTTCIGNSGPLVQEVSNAIKENGIMTASVLSGNRNYEARIHNEVKGNYLMSPPLVVAFGIAGSILKDLSKEPLGKGNDGKEVYLKDIWPSNDEVKEIVRSVLSPQEFKEKYKDNLKDVNPYWNELPSTNGLLYNWEEESTYIRLPPFFDDVNPQKENEIKSIEDASVLAVFGDSISTDHISPAGSIPKNSPAGEYLLKKGVKLEDFNTYGSRRGNHEVMMRGTFANTRIKNLLVEGTEGGYTIYMPSKEKMFIYDAAMKYKESKTPLVVFAGIEYGSGSSRDWAAKGPMLLGVKAVVAKSFERIHRSNLVGMGVLPLQFKDGEDAFSLKIDFSKPVSIEIPSSFKPRDKLKMVYYMQDGSKKEAELVARIDSDIELDYYRDKGVLNYVLRRMLKDGK</sequence>
<dbReference type="InterPro" id="IPR015931">
    <property type="entry name" value="Acnase/IPM_dHydase_lsu_aba_1/3"/>
</dbReference>
<dbReference type="EMBL" id="GG730047">
    <property type="protein sequence ID" value="EEZ92828.1"/>
    <property type="molecule type" value="Genomic_DNA"/>
</dbReference>
<evidence type="ECO:0000313" key="10">
    <source>
        <dbReference type="Proteomes" id="UP000009375"/>
    </source>
</evidence>
<dbReference type="InterPro" id="IPR001030">
    <property type="entry name" value="Acoase/IPM_deHydtase_lsu_aba"/>
</dbReference>
<evidence type="ECO:0000256" key="4">
    <source>
        <dbReference type="ARBA" id="ARBA00023004"/>
    </source>
</evidence>
<evidence type="ECO:0000256" key="6">
    <source>
        <dbReference type="ARBA" id="ARBA00023239"/>
    </source>
</evidence>
<evidence type="ECO:0000256" key="5">
    <source>
        <dbReference type="ARBA" id="ARBA00023014"/>
    </source>
</evidence>
<dbReference type="FunFam" id="3.20.19.10:FF:000001">
    <property type="entry name" value="Aconitate hydratase"/>
    <property type="match status" value="1"/>
</dbReference>
<dbReference type="InterPro" id="IPR006249">
    <property type="entry name" value="Aconitase/IRP2"/>
</dbReference>
<name>D2EFL8_PARA4</name>
<evidence type="ECO:0000259" key="8">
    <source>
        <dbReference type="Pfam" id="PF00694"/>
    </source>
</evidence>
<evidence type="ECO:0000313" key="9">
    <source>
        <dbReference type="EMBL" id="EEZ92828.1"/>
    </source>
</evidence>
<dbReference type="PRINTS" id="PR00415">
    <property type="entry name" value="ACONITASE"/>
</dbReference>
<dbReference type="NCBIfam" id="TIGR01341">
    <property type="entry name" value="aconitase_1"/>
    <property type="match status" value="1"/>
</dbReference>
<dbReference type="InterPro" id="IPR044137">
    <property type="entry name" value="AcnA_IRP_Swivel"/>
</dbReference>
<gene>
    <name evidence="9" type="ORF">BJBARM4_0536</name>
</gene>
<evidence type="ECO:0000259" key="7">
    <source>
        <dbReference type="Pfam" id="PF00330"/>
    </source>
</evidence>
<comment type="similarity">
    <text evidence="2">Belongs to the aconitase/IPM isomerase family.</text>
</comment>
<dbReference type="Gene3D" id="3.20.19.10">
    <property type="entry name" value="Aconitase, domain 4"/>
    <property type="match status" value="1"/>
</dbReference>
<dbReference type="Gene3D" id="6.10.190.10">
    <property type="match status" value="1"/>
</dbReference>
<dbReference type="PROSITE" id="PS01244">
    <property type="entry name" value="ACONITASE_2"/>
    <property type="match status" value="1"/>
</dbReference>
<dbReference type="SUPFAM" id="SSF53732">
    <property type="entry name" value="Aconitase iron-sulfur domain"/>
    <property type="match status" value="1"/>
</dbReference>
<dbReference type="NCBIfam" id="NF009520">
    <property type="entry name" value="PRK12881.1"/>
    <property type="match status" value="1"/>
</dbReference>
<accession>D2EFL8</accession>
<keyword evidence="3" id="KW-0479">Metal-binding</keyword>
<protein>
    <submittedName>
        <fullName evidence="9">Aconitate hydratase 1</fullName>
    </submittedName>
</protein>
<reference evidence="9 10" key="1">
    <citation type="journal article" date="2010" name="Proc. Natl. Acad. Sci. U.S.A.">
        <title>Enigmatic, ultrasmall, uncultivated Archaea.</title>
        <authorList>
            <person name="Baker B.J."/>
            <person name="Comolli L.R."/>
            <person name="Dick G.J."/>
            <person name="Hauser L.J."/>
            <person name="Hyatt D."/>
            <person name="Dill B.D."/>
            <person name="Land M.L."/>
            <person name="Verberkmoes N.C."/>
            <person name="Hettich R.L."/>
            <person name="Banfield J.F."/>
        </authorList>
    </citation>
    <scope>NUCLEOTIDE SEQUENCE [LARGE SCALE GENOMIC DNA]</scope>
</reference>
<dbReference type="GO" id="GO:0046872">
    <property type="term" value="F:metal ion binding"/>
    <property type="evidence" value="ECO:0007669"/>
    <property type="project" value="UniProtKB-KW"/>
</dbReference>
<feature type="domain" description="Aconitase A/isopropylmalate dehydratase small subunit swivel" evidence="8">
    <location>
        <begin position="718"/>
        <end position="845"/>
    </location>
</feature>
<evidence type="ECO:0000256" key="2">
    <source>
        <dbReference type="ARBA" id="ARBA00007185"/>
    </source>
</evidence>
<keyword evidence="4" id="KW-0408">Iron</keyword>
<comment type="cofactor">
    <cofactor evidence="1">
        <name>[4Fe-4S] cluster</name>
        <dbReference type="ChEBI" id="CHEBI:49883"/>
    </cofactor>
</comment>
<keyword evidence="6" id="KW-0456">Lyase</keyword>
<dbReference type="Pfam" id="PF00694">
    <property type="entry name" value="Aconitase_C"/>
    <property type="match status" value="1"/>
</dbReference>
<dbReference type="AlphaFoldDB" id="D2EFL8"/>
<keyword evidence="5" id="KW-0411">Iron-sulfur</keyword>
<dbReference type="InterPro" id="IPR000573">
    <property type="entry name" value="AconitaseA/IPMdHydase_ssu_swvl"/>
</dbReference>
<dbReference type="InterPro" id="IPR015928">
    <property type="entry name" value="Aconitase/3IPM_dehydase_swvl"/>
</dbReference>
<dbReference type="GO" id="GO:0051536">
    <property type="term" value="F:iron-sulfur cluster binding"/>
    <property type="evidence" value="ECO:0007669"/>
    <property type="project" value="UniProtKB-KW"/>
</dbReference>
<dbReference type="GO" id="GO:0016829">
    <property type="term" value="F:lyase activity"/>
    <property type="evidence" value="ECO:0007669"/>
    <property type="project" value="UniProtKB-KW"/>
</dbReference>
<dbReference type="CDD" id="cd01580">
    <property type="entry name" value="AcnA_IRP_Swivel"/>
    <property type="match status" value="1"/>
</dbReference>
<dbReference type="Gene3D" id="3.30.499.10">
    <property type="entry name" value="Aconitase, domain 3"/>
    <property type="match status" value="2"/>
</dbReference>
<evidence type="ECO:0000256" key="3">
    <source>
        <dbReference type="ARBA" id="ARBA00022723"/>
    </source>
</evidence>
<evidence type="ECO:0000256" key="1">
    <source>
        <dbReference type="ARBA" id="ARBA00001966"/>
    </source>
</evidence>
<feature type="domain" description="Aconitase/3-isopropylmalate dehydratase large subunit alpha/beta/alpha" evidence="7">
    <location>
        <begin position="68"/>
        <end position="586"/>
    </location>
</feature>
<dbReference type="InterPro" id="IPR018136">
    <property type="entry name" value="Aconitase_4Fe-4S_BS"/>
</dbReference>
<dbReference type="InterPro" id="IPR036008">
    <property type="entry name" value="Aconitase_4Fe-4S_dom"/>
</dbReference>
<dbReference type="Proteomes" id="UP000009375">
    <property type="component" value="Unassembled WGS sequence"/>
</dbReference>
<dbReference type="SUPFAM" id="SSF52016">
    <property type="entry name" value="LeuD/IlvD-like"/>
    <property type="match status" value="1"/>
</dbReference>